<organism evidence="3 4">
    <name type="scientific">Porphyra umbilicalis</name>
    <name type="common">Purple laver</name>
    <name type="synonym">Red alga</name>
    <dbReference type="NCBI Taxonomy" id="2786"/>
    <lineage>
        <taxon>Eukaryota</taxon>
        <taxon>Rhodophyta</taxon>
        <taxon>Bangiophyceae</taxon>
        <taxon>Bangiales</taxon>
        <taxon>Bangiaceae</taxon>
        <taxon>Porphyra</taxon>
    </lineage>
</organism>
<dbReference type="EMBL" id="KV918922">
    <property type="protein sequence ID" value="OSX74983.1"/>
    <property type="molecule type" value="Genomic_DNA"/>
</dbReference>
<evidence type="ECO:0000256" key="2">
    <source>
        <dbReference type="SAM" id="Phobius"/>
    </source>
</evidence>
<accession>A0A1X6P2W0</accession>
<dbReference type="Proteomes" id="UP000218209">
    <property type="component" value="Unassembled WGS sequence"/>
</dbReference>
<evidence type="ECO:0000313" key="4">
    <source>
        <dbReference type="Proteomes" id="UP000218209"/>
    </source>
</evidence>
<evidence type="ECO:0008006" key="5">
    <source>
        <dbReference type="Google" id="ProtNLM"/>
    </source>
</evidence>
<protein>
    <recommendedName>
        <fullName evidence="5">DUF4203 domain-containing protein</fullName>
    </recommendedName>
</protein>
<feature type="transmembrane region" description="Helical" evidence="2">
    <location>
        <begin position="251"/>
        <end position="268"/>
    </location>
</feature>
<keyword evidence="4" id="KW-1185">Reference proteome</keyword>
<dbReference type="AlphaFoldDB" id="A0A1X6P2W0"/>
<evidence type="ECO:0000313" key="3">
    <source>
        <dbReference type="EMBL" id="OSX74983.1"/>
    </source>
</evidence>
<feature type="transmembrane region" description="Helical" evidence="2">
    <location>
        <begin position="153"/>
        <end position="175"/>
    </location>
</feature>
<evidence type="ECO:0000256" key="1">
    <source>
        <dbReference type="SAM" id="MobiDB-lite"/>
    </source>
</evidence>
<feature type="compositionally biased region" description="Basic residues" evidence="1">
    <location>
        <begin position="76"/>
        <end position="89"/>
    </location>
</feature>
<feature type="transmembrane region" description="Helical" evidence="2">
    <location>
        <begin position="187"/>
        <end position="206"/>
    </location>
</feature>
<sequence length="322" mass="32130">MDGAAVRRRPRGASRARRAPPPPPLPPLPHRRRRGAGRHVGSDRRPHQSADAACALPPAAARGGHPRRPRGDLCGRPHHPPRPLHRRGGPRGDALPRRRCRGGRHPPPPTPDGVAALPAAAATPTAAAVTIGASLLGGAAAGTAALKAVTAGVAVLGAAVGGLAGVGAAAAGAAAALGRAGVGPREALWACAGAGGVAGAVAALVLQERMLVTLTAFGGAGAAVGAAAALAGGIPPGGLGALEAAAVTGWGWAWLAAAGTLGAVGMVVQGRLLEGKGGWAGVGGSAPRRPRRVAAAARPWPWPCRRTRRWCRWRCHPSRRRR</sequence>
<feature type="transmembrane region" description="Helical" evidence="2">
    <location>
        <begin position="211"/>
        <end position="231"/>
    </location>
</feature>
<feature type="compositionally biased region" description="Basic residues" evidence="1">
    <location>
        <begin position="1"/>
        <end position="18"/>
    </location>
</feature>
<proteinExistence type="predicted"/>
<reference evidence="3 4" key="1">
    <citation type="submission" date="2017-03" db="EMBL/GenBank/DDBJ databases">
        <title>WGS assembly of Porphyra umbilicalis.</title>
        <authorList>
            <person name="Brawley S.H."/>
            <person name="Blouin N.A."/>
            <person name="Ficko-Blean E."/>
            <person name="Wheeler G.L."/>
            <person name="Lohr M."/>
            <person name="Goodson H.V."/>
            <person name="Jenkins J.W."/>
            <person name="Blaby-Haas C.E."/>
            <person name="Helliwell K.E."/>
            <person name="Chan C."/>
            <person name="Marriage T."/>
            <person name="Bhattacharya D."/>
            <person name="Klein A.S."/>
            <person name="Badis Y."/>
            <person name="Brodie J."/>
            <person name="Cao Y."/>
            <person name="Collen J."/>
            <person name="Dittami S.M."/>
            <person name="Gachon C.M."/>
            <person name="Green B.R."/>
            <person name="Karpowicz S."/>
            <person name="Kim J.W."/>
            <person name="Kudahl U."/>
            <person name="Lin S."/>
            <person name="Michel G."/>
            <person name="Mittag M."/>
            <person name="Olson B.J."/>
            <person name="Pangilinan J."/>
            <person name="Peng Y."/>
            <person name="Qiu H."/>
            <person name="Shu S."/>
            <person name="Singer J.T."/>
            <person name="Smith A.G."/>
            <person name="Sprecher B.N."/>
            <person name="Wagner V."/>
            <person name="Wang W."/>
            <person name="Wang Z.-Y."/>
            <person name="Yan J."/>
            <person name="Yarish C."/>
            <person name="Zoeuner-Riek S."/>
            <person name="Zhuang Y."/>
            <person name="Zou Y."/>
            <person name="Lindquist E.A."/>
            <person name="Grimwood J."/>
            <person name="Barry K."/>
            <person name="Rokhsar D.S."/>
            <person name="Schmutz J."/>
            <person name="Stiller J.W."/>
            <person name="Grossman A.R."/>
            <person name="Prochnik S.E."/>
        </authorList>
    </citation>
    <scope>NUCLEOTIDE SEQUENCE [LARGE SCALE GENOMIC DNA]</scope>
    <source>
        <strain evidence="3">4086291</strain>
    </source>
</reference>
<gene>
    <name evidence="3" type="ORF">BU14_0259s0018</name>
</gene>
<feature type="compositionally biased region" description="Pro residues" evidence="1">
    <location>
        <begin position="19"/>
        <end position="28"/>
    </location>
</feature>
<name>A0A1X6P2W0_PORUM</name>
<keyword evidence="2" id="KW-1133">Transmembrane helix</keyword>
<feature type="compositionally biased region" description="Low complexity" evidence="1">
    <location>
        <begin position="50"/>
        <end position="63"/>
    </location>
</feature>
<keyword evidence="2" id="KW-0472">Membrane</keyword>
<keyword evidence="2" id="KW-0812">Transmembrane</keyword>
<feature type="region of interest" description="Disordered" evidence="1">
    <location>
        <begin position="1"/>
        <end position="116"/>
    </location>
</feature>